<evidence type="ECO:0000256" key="3">
    <source>
        <dbReference type="SAM" id="Phobius"/>
    </source>
</evidence>
<dbReference type="Proteomes" id="UP000038009">
    <property type="component" value="Unassembled WGS sequence"/>
</dbReference>
<reference evidence="4 5" key="1">
    <citation type="journal article" date="2015" name="PLoS Pathog.">
        <title>Leptomonas seymouri: Adaptations to the Dixenous Life Cycle Analyzed by Genome Sequencing, Transcriptome Profiling and Co-infection with Leishmania donovani.</title>
        <authorList>
            <person name="Kraeva N."/>
            <person name="Butenko A."/>
            <person name="Hlavacova J."/>
            <person name="Kostygov A."/>
            <person name="Myskova J."/>
            <person name="Grybchuk D."/>
            <person name="Lestinova T."/>
            <person name="Votypka J."/>
            <person name="Volf P."/>
            <person name="Opperdoes F."/>
            <person name="Flegontov P."/>
            <person name="Lukes J."/>
            <person name="Yurchenko V."/>
        </authorList>
    </citation>
    <scope>NUCLEOTIDE SEQUENCE [LARGE SCALE GENOMIC DNA]</scope>
    <source>
        <strain evidence="4 5">ATCC 30220</strain>
    </source>
</reference>
<sequence length="642" mass="71675">MDNSEPRVAPGSPTAPAPRPSPSTPSAEDPAASPPVLTPEERLQALESKTAKWKAAVAAQLNDAAHKNKKLREELRTVREQTESALSALRLQLTEEFNERTALQREELAERTQQAALLREEKKVMAAAHEEELRKARVQLREVLQLEVETEYKRKEEQWEKEKTALQTRSEAKETELAQAEHECEMLKMRLSRLGTQYEELASLLQLTEGENRSPQLQASGNANEAAARDERDPARQQCAVNAALTQQIESIKAELQSKHQQTQFLLGRAKREHEAEKAQLLRELQLREEELKVAHTLLKQVQTESSGYLQSVSHAQTEKQALEQRYAAKVATLSEQLTERMRAVDEAQAMNKRLQEQLHTAQKQVATLEEESTMREEAFHSLMLSEDNKRLVMELQKAVQTARDDAEEWKMQYYTTMCSLSGAKSETEERVGDASTLPEGGGGDGVPSSSATAASKMSEGRNANSSHTVLAAAVGNPQAWYEQLAAKESSLEAQAAELEHKAHLLEAAEAKLNDMRRYMANQANLLLRQQSSGRRESDNGSSIVFREGEGAGDEDPDRDMLDASPIIRTAASLLPFSLHRPLRTLEGHRRRLNLPGSFRFMSCCFSGNGTSGAPLRLRRTSFLLVLMVLLFAGMLIIMRAV</sequence>
<feature type="region of interest" description="Disordered" evidence="2">
    <location>
        <begin position="209"/>
        <end position="232"/>
    </location>
</feature>
<dbReference type="OMA" id="AQAEHEC"/>
<feature type="coiled-coil region" evidence="1">
    <location>
        <begin position="242"/>
        <end position="291"/>
    </location>
</feature>
<keyword evidence="5" id="KW-1185">Reference proteome</keyword>
<dbReference type="AlphaFoldDB" id="A0A0N1IHW2"/>
<feature type="coiled-coil region" evidence="1">
    <location>
        <begin position="338"/>
        <end position="413"/>
    </location>
</feature>
<keyword evidence="3" id="KW-0472">Membrane</keyword>
<dbReference type="EMBL" id="LJSK01000373">
    <property type="protein sequence ID" value="KPI83455.1"/>
    <property type="molecule type" value="Genomic_DNA"/>
</dbReference>
<dbReference type="VEuPathDB" id="TriTrypDB:Lsey_0373_0040"/>
<gene>
    <name evidence="4" type="ORF">ABL78_7511</name>
</gene>
<comment type="caution">
    <text evidence="4">The sequence shown here is derived from an EMBL/GenBank/DDBJ whole genome shotgun (WGS) entry which is preliminary data.</text>
</comment>
<keyword evidence="3" id="KW-0812">Transmembrane</keyword>
<evidence type="ECO:0000256" key="2">
    <source>
        <dbReference type="SAM" id="MobiDB-lite"/>
    </source>
</evidence>
<keyword evidence="1" id="KW-0175">Coiled coil</keyword>
<feature type="region of interest" description="Disordered" evidence="2">
    <location>
        <begin position="530"/>
        <end position="561"/>
    </location>
</feature>
<name>A0A0N1IHW2_LEPSE</name>
<feature type="compositionally biased region" description="Polar residues" evidence="2">
    <location>
        <begin position="448"/>
        <end position="463"/>
    </location>
</feature>
<feature type="compositionally biased region" description="Pro residues" evidence="2">
    <location>
        <begin position="13"/>
        <end position="23"/>
    </location>
</feature>
<accession>A0A0N1IHW2</accession>
<feature type="coiled-coil region" evidence="1">
    <location>
        <begin position="54"/>
        <end position="197"/>
    </location>
</feature>
<feature type="transmembrane region" description="Helical" evidence="3">
    <location>
        <begin position="621"/>
        <end position="639"/>
    </location>
</feature>
<organism evidence="4 5">
    <name type="scientific">Leptomonas seymouri</name>
    <dbReference type="NCBI Taxonomy" id="5684"/>
    <lineage>
        <taxon>Eukaryota</taxon>
        <taxon>Discoba</taxon>
        <taxon>Euglenozoa</taxon>
        <taxon>Kinetoplastea</taxon>
        <taxon>Metakinetoplastina</taxon>
        <taxon>Trypanosomatida</taxon>
        <taxon>Trypanosomatidae</taxon>
        <taxon>Leishmaniinae</taxon>
        <taxon>Leptomonas</taxon>
    </lineage>
</organism>
<keyword evidence="3" id="KW-1133">Transmembrane helix</keyword>
<evidence type="ECO:0000313" key="4">
    <source>
        <dbReference type="EMBL" id="KPI83455.1"/>
    </source>
</evidence>
<feature type="coiled-coil region" evidence="1">
    <location>
        <begin position="482"/>
        <end position="526"/>
    </location>
</feature>
<evidence type="ECO:0000313" key="5">
    <source>
        <dbReference type="Proteomes" id="UP000038009"/>
    </source>
</evidence>
<feature type="region of interest" description="Disordered" evidence="2">
    <location>
        <begin position="1"/>
        <end position="39"/>
    </location>
</feature>
<protein>
    <submittedName>
        <fullName evidence="4">Uncharacterized protein</fullName>
    </submittedName>
</protein>
<dbReference type="OrthoDB" id="273531at2759"/>
<proteinExistence type="predicted"/>
<feature type="region of interest" description="Disordered" evidence="2">
    <location>
        <begin position="423"/>
        <end position="463"/>
    </location>
</feature>
<evidence type="ECO:0000256" key="1">
    <source>
        <dbReference type="SAM" id="Coils"/>
    </source>
</evidence>